<keyword evidence="1" id="KW-1133">Transmembrane helix</keyword>
<feature type="transmembrane region" description="Helical" evidence="1">
    <location>
        <begin position="52"/>
        <end position="69"/>
    </location>
</feature>
<feature type="transmembrane region" description="Helical" evidence="1">
    <location>
        <begin position="185"/>
        <end position="208"/>
    </location>
</feature>
<feature type="transmembrane region" description="Helical" evidence="1">
    <location>
        <begin position="21"/>
        <end position="40"/>
    </location>
</feature>
<reference evidence="2" key="1">
    <citation type="journal article" date="2013" name="Sci. Rep.">
        <title>Metagenomics uncovers a new group of low GC and ultra-small marine Actinobacteria.</title>
        <authorList>
            <person name="Ghai R."/>
            <person name="Mizuno C.M."/>
            <person name="Picazo A."/>
            <person name="Camacho A."/>
            <person name="Rodriguez-Valera F."/>
        </authorList>
    </citation>
    <scope>NUCLEOTIDE SEQUENCE</scope>
</reference>
<sequence>MNMNKHIIKKELLVELKNSSSLFLITPTMTVLIIIFPILIENRFAVDEDLFIVSHLLFLIIFSTLFAIRKPIILERLIRELNFGNYKKIEFFNSKVVSEFIIFLPQIIILNILYSAFTNSSVNVSIFYFLFSIIFFAINASMINIIFQIFTSFNNRFVQFILITPMYLALSFFIGPLWLGLGQDIANIYILMYLGITVLIFAVTNFYLERAN</sequence>
<dbReference type="EMBL" id="KC811139">
    <property type="protein sequence ID" value="AGQ19652.1"/>
    <property type="molecule type" value="Genomic_DNA"/>
</dbReference>
<evidence type="ECO:0000256" key="1">
    <source>
        <dbReference type="SAM" id="Phobius"/>
    </source>
</evidence>
<evidence type="ECO:0000313" key="2">
    <source>
        <dbReference type="EMBL" id="AGQ19652.1"/>
    </source>
</evidence>
<feature type="transmembrane region" description="Helical" evidence="1">
    <location>
        <begin position="157"/>
        <end position="179"/>
    </location>
</feature>
<name>S5DXD8_9ACTN</name>
<protein>
    <submittedName>
        <fullName evidence="2">MedDCM-OCT-S40-C26-cds14</fullName>
    </submittedName>
</protein>
<feature type="transmembrane region" description="Helical" evidence="1">
    <location>
        <begin position="96"/>
        <end position="114"/>
    </location>
</feature>
<keyword evidence="1" id="KW-0472">Membrane</keyword>
<organism evidence="2">
    <name type="scientific">Candidatus Actinomarina minuta</name>
    <dbReference type="NCBI Taxonomy" id="1389454"/>
    <lineage>
        <taxon>Bacteria</taxon>
        <taxon>Bacillati</taxon>
        <taxon>Actinomycetota</taxon>
        <taxon>Actinomycetes</taxon>
        <taxon>Candidatus Actinomarinidae</taxon>
        <taxon>Candidatus Actinomarinales</taxon>
        <taxon>Candidatus Actinomarineae</taxon>
        <taxon>Candidatus Actinomarinaceae</taxon>
        <taxon>Candidatus Actinomarina</taxon>
    </lineage>
</organism>
<dbReference type="AlphaFoldDB" id="S5DXD8"/>
<feature type="transmembrane region" description="Helical" evidence="1">
    <location>
        <begin position="126"/>
        <end position="150"/>
    </location>
</feature>
<proteinExistence type="predicted"/>
<keyword evidence="1" id="KW-0812">Transmembrane</keyword>
<accession>S5DXD8</accession>